<accession>A0A319DET4</accession>
<dbReference type="PANTHER" id="PTHR36151">
    <property type="entry name" value="BLR2777 PROTEIN"/>
    <property type="match status" value="1"/>
</dbReference>
<organism evidence="3 4">
    <name type="scientific">Aspergillus ellipticus CBS 707.79</name>
    <dbReference type="NCBI Taxonomy" id="1448320"/>
    <lineage>
        <taxon>Eukaryota</taxon>
        <taxon>Fungi</taxon>
        <taxon>Dikarya</taxon>
        <taxon>Ascomycota</taxon>
        <taxon>Pezizomycotina</taxon>
        <taxon>Eurotiomycetes</taxon>
        <taxon>Eurotiomycetidae</taxon>
        <taxon>Eurotiales</taxon>
        <taxon>Aspergillaceae</taxon>
        <taxon>Aspergillus</taxon>
        <taxon>Aspergillus subgen. Circumdati</taxon>
    </lineage>
</organism>
<evidence type="ECO:0000313" key="4">
    <source>
        <dbReference type="Proteomes" id="UP000247810"/>
    </source>
</evidence>
<dbReference type="InterPro" id="IPR018713">
    <property type="entry name" value="MPAB/Lcp_cat_dom"/>
</dbReference>
<dbReference type="STRING" id="1448320.A0A319DET4"/>
<reference evidence="3 4" key="1">
    <citation type="submission" date="2018-02" db="EMBL/GenBank/DDBJ databases">
        <title>The genomes of Aspergillus section Nigri reveals drivers in fungal speciation.</title>
        <authorList>
            <consortium name="DOE Joint Genome Institute"/>
            <person name="Vesth T.C."/>
            <person name="Nybo J."/>
            <person name="Theobald S."/>
            <person name="Brandl J."/>
            <person name="Frisvad J.C."/>
            <person name="Nielsen K.F."/>
            <person name="Lyhne E.K."/>
            <person name="Kogle M.E."/>
            <person name="Kuo A."/>
            <person name="Riley R."/>
            <person name="Clum A."/>
            <person name="Nolan M."/>
            <person name="Lipzen A."/>
            <person name="Salamov A."/>
            <person name="Henrissat B."/>
            <person name="Wiebenga A."/>
            <person name="De vries R.P."/>
            <person name="Grigoriev I.V."/>
            <person name="Mortensen U.H."/>
            <person name="Andersen M.R."/>
            <person name="Baker S.E."/>
        </authorList>
    </citation>
    <scope>NUCLEOTIDE SEQUENCE [LARGE SCALE GENOMIC DNA]</scope>
    <source>
        <strain evidence="3 4">CBS 707.79</strain>
    </source>
</reference>
<feature type="domain" description="ER-bound oxygenase mpaB/mpaB'/Rubber oxygenase catalytic" evidence="2">
    <location>
        <begin position="69"/>
        <end position="293"/>
    </location>
</feature>
<proteinExistence type="predicted"/>
<gene>
    <name evidence="3" type="ORF">BO71DRAFT_397602</name>
</gene>
<feature type="region of interest" description="Disordered" evidence="1">
    <location>
        <begin position="1"/>
        <end position="37"/>
    </location>
</feature>
<dbReference type="Pfam" id="PF09995">
    <property type="entry name" value="MPAB_Lcp_cat"/>
    <property type="match status" value="1"/>
</dbReference>
<dbReference type="Proteomes" id="UP000247810">
    <property type="component" value="Unassembled WGS sequence"/>
</dbReference>
<feature type="compositionally biased region" description="Polar residues" evidence="1">
    <location>
        <begin position="28"/>
        <end position="37"/>
    </location>
</feature>
<keyword evidence="4" id="KW-1185">Reference proteome</keyword>
<evidence type="ECO:0000259" key="2">
    <source>
        <dbReference type="Pfam" id="PF09995"/>
    </source>
</evidence>
<dbReference type="AlphaFoldDB" id="A0A319DET4"/>
<dbReference type="PANTHER" id="PTHR36151:SF3">
    <property type="entry name" value="ER-BOUND OXYGENASE MPAB_MPAB'_RUBBER OXYGENASE CATALYTIC DOMAIN-CONTAINING PROTEIN"/>
    <property type="match status" value="1"/>
</dbReference>
<evidence type="ECO:0000313" key="3">
    <source>
        <dbReference type="EMBL" id="PYH95896.1"/>
    </source>
</evidence>
<dbReference type="VEuPathDB" id="FungiDB:BO71DRAFT_397602"/>
<feature type="compositionally biased region" description="Low complexity" evidence="1">
    <location>
        <begin position="16"/>
        <end position="27"/>
    </location>
</feature>
<name>A0A319DET4_9EURO</name>
<dbReference type="EMBL" id="KZ825846">
    <property type="protein sequence ID" value="PYH95896.1"/>
    <property type="molecule type" value="Genomic_DNA"/>
</dbReference>
<dbReference type="OrthoDB" id="4444391at2759"/>
<dbReference type="GO" id="GO:0016491">
    <property type="term" value="F:oxidoreductase activity"/>
    <property type="evidence" value="ECO:0007669"/>
    <property type="project" value="InterPro"/>
</dbReference>
<sequence length="323" mass="36323">MERQITRQAIPRKMAPEITQEPIQPIPSSNTSINNMNENSVYPVSSQTTFTTTTNKFNALDNLEILPQILQEGILFAGSGAALLLQAAFPGIRTTFDEANSQKMPGTVSNLATSLSDTLQAALSYIACLVFGTKEEKWRLLDLLQKDQPPLKYNLPSDPPTQLWITATVYTTATDFYQRIYGRVDFRTAEKAYAEFTTILTCLNVAKDVWPPTRNAFWEYWDGQIERLNVTAESHRVAKDLLERKDFPGWVSAMRPLLRAITVEMLPPQLRELYGLKSSAKTRGLYRGAMGLSVAVYPALPASMRGYPLQFYLKELRGQMGKP</sequence>
<protein>
    <recommendedName>
        <fullName evidence="2">ER-bound oxygenase mpaB/mpaB'/Rubber oxygenase catalytic domain-containing protein</fullName>
    </recommendedName>
</protein>
<evidence type="ECO:0000256" key="1">
    <source>
        <dbReference type="SAM" id="MobiDB-lite"/>
    </source>
</evidence>